<feature type="binding site" evidence="20">
    <location>
        <begin position="303"/>
        <end position="305"/>
    </location>
    <ligand>
        <name>GTP</name>
        <dbReference type="ChEBI" id="CHEBI:37565"/>
    </ligand>
</feature>
<feature type="binding site" evidence="20">
    <location>
        <begin position="34"/>
        <end position="35"/>
    </location>
    <ligand>
        <name>D-ribulose 5-phosphate</name>
        <dbReference type="ChEBI" id="CHEBI:58121"/>
    </ligand>
</feature>
<dbReference type="AlphaFoldDB" id="G4NNS6"/>
<feature type="binding site" evidence="20">
    <location>
        <position position="360"/>
    </location>
    <ligand>
        <name>GTP</name>
        <dbReference type="ChEBI" id="CHEBI:37565"/>
    </ligand>
</feature>
<dbReference type="NCBIfam" id="NF001591">
    <property type="entry name" value="PRK00393.1"/>
    <property type="match status" value="1"/>
</dbReference>
<feature type="region of interest" description="DHBP synthase" evidence="20">
    <location>
        <begin position="1"/>
        <end position="208"/>
    </location>
</feature>
<keyword evidence="12 20" id="KW-0862">Zinc</keyword>
<feature type="active site" description="Nucleophile; for GTP cyclohydrolase activity" evidence="20">
    <location>
        <position position="339"/>
    </location>
</feature>
<comment type="function">
    <text evidence="3 20">Catalyzes the conversion of D-ribulose 5-phosphate to formate and 3,4-dihydroxy-2-butanone 4-phosphate.</text>
</comment>
<feature type="binding site" evidence="20">
    <location>
        <begin position="259"/>
        <end position="263"/>
    </location>
    <ligand>
        <name>GTP</name>
        <dbReference type="ChEBI" id="CHEBI:37565"/>
    </ligand>
</feature>
<accession>G4NNS6</accession>
<evidence type="ECO:0000256" key="4">
    <source>
        <dbReference type="ARBA" id="ARBA00004853"/>
    </source>
</evidence>
<feature type="binding site" evidence="20">
    <location>
        <position position="150"/>
    </location>
    <ligand>
        <name>Mg(2+)</name>
        <dbReference type="ChEBI" id="CHEBI:18420"/>
        <label>2</label>
    </ligand>
</feature>
<dbReference type="Proteomes" id="UP000009287">
    <property type="component" value="Chromosome"/>
</dbReference>
<dbReference type="GO" id="GO:0005525">
    <property type="term" value="F:GTP binding"/>
    <property type="evidence" value="ECO:0007669"/>
    <property type="project" value="UniProtKB-KW"/>
</dbReference>
<protein>
    <recommendedName>
        <fullName evidence="20">Riboflavin biosynthesis protein RibBA</fullName>
    </recommendedName>
    <domain>
        <recommendedName>
            <fullName evidence="20">3,4-dihydroxy-2-butanone 4-phosphate synthase</fullName>
            <shortName evidence="20">DHBP synthase</shortName>
            <ecNumber evidence="20">4.1.99.12</ecNumber>
        </recommendedName>
    </domain>
    <domain>
        <recommendedName>
            <fullName evidence="20">GTP cyclohydrolase-2</fullName>
            <ecNumber evidence="20">3.5.4.25</ecNumber>
        </recommendedName>
        <alternativeName>
            <fullName evidence="20">GTP cyclohydrolase II</fullName>
        </alternativeName>
    </domain>
</protein>
<dbReference type="UniPathway" id="UPA00275">
    <property type="reaction ID" value="UER00399"/>
</dbReference>
<dbReference type="InterPro" id="IPR016299">
    <property type="entry name" value="Riboflavin_synth_RibBA"/>
</dbReference>
<evidence type="ECO:0000313" key="23">
    <source>
        <dbReference type="Proteomes" id="UP000009287"/>
    </source>
</evidence>
<feature type="binding site" evidence="20">
    <location>
        <position position="35"/>
    </location>
    <ligand>
        <name>Mg(2+)</name>
        <dbReference type="ChEBI" id="CHEBI:18420"/>
        <label>2</label>
    </ligand>
</feature>
<comment type="similarity">
    <text evidence="7 20">In the C-terminal section; belongs to the GTP cyclohydrolase II family.</text>
</comment>
<dbReference type="FunFam" id="3.40.50.10990:FF:000001">
    <property type="entry name" value="Riboflavin biosynthesis protein RibBA"/>
    <property type="match status" value="1"/>
</dbReference>
<evidence type="ECO:0000313" key="22">
    <source>
        <dbReference type="EMBL" id="AEP35621.1"/>
    </source>
</evidence>
<keyword evidence="8 20" id="KW-0686">Riboflavin biosynthesis</keyword>
<evidence type="ECO:0000256" key="20">
    <source>
        <dbReference type="HAMAP-Rule" id="MF_01283"/>
    </source>
</evidence>
<evidence type="ECO:0000256" key="8">
    <source>
        <dbReference type="ARBA" id="ARBA00022619"/>
    </source>
</evidence>
<dbReference type="GO" id="GO:0009231">
    <property type="term" value="P:riboflavin biosynthetic process"/>
    <property type="evidence" value="ECO:0007669"/>
    <property type="project" value="UniProtKB-UniRule"/>
</dbReference>
<dbReference type="KEGG" id="cra:CTO_0793"/>
<evidence type="ECO:0000256" key="17">
    <source>
        <dbReference type="ARBA" id="ARBA00023268"/>
    </source>
</evidence>
<dbReference type="Gene3D" id="3.90.870.10">
    <property type="entry name" value="DHBP synthase"/>
    <property type="match status" value="1"/>
</dbReference>
<evidence type="ECO:0000256" key="6">
    <source>
        <dbReference type="ARBA" id="ARBA00005520"/>
    </source>
</evidence>
<evidence type="ECO:0000259" key="21">
    <source>
        <dbReference type="Pfam" id="PF00925"/>
    </source>
</evidence>
<dbReference type="EC" id="4.1.99.12" evidence="20"/>
<dbReference type="GO" id="GO:0008686">
    <property type="term" value="F:3,4-dihydroxy-2-butanone-4-phosphate synthase activity"/>
    <property type="evidence" value="ECO:0007669"/>
    <property type="project" value="UniProtKB-UniRule"/>
</dbReference>
<dbReference type="PATRIC" id="fig|580047.4.peg.809"/>
<evidence type="ECO:0000256" key="19">
    <source>
        <dbReference type="ARBA" id="ARBA00049295"/>
    </source>
</evidence>
<dbReference type="PANTHER" id="PTHR21327:SF18">
    <property type="entry name" value="3,4-DIHYDROXY-2-BUTANONE 4-PHOSPHATE SYNTHASE"/>
    <property type="match status" value="1"/>
</dbReference>
<dbReference type="Pfam" id="PF00925">
    <property type="entry name" value="GTP_cyclohydro2"/>
    <property type="match status" value="1"/>
</dbReference>
<dbReference type="SUPFAM" id="SSF55821">
    <property type="entry name" value="YrdC/RibB"/>
    <property type="match status" value="1"/>
</dbReference>
<comment type="function">
    <text evidence="18 20">Catalyzes the conversion of GTP to 2,5-diamino-6-ribosylamino-4(3H)-pyrimidinone 5'-phosphate (DARP), formate and pyrophosphate.</text>
</comment>
<name>G4NNS6_CHLT4</name>
<dbReference type="InterPro" id="IPR000422">
    <property type="entry name" value="DHBP_synthase_RibB"/>
</dbReference>
<feature type="binding site" evidence="20">
    <location>
        <position position="39"/>
    </location>
    <ligand>
        <name>D-ribulose 5-phosphate</name>
        <dbReference type="ChEBI" id="CHEBI:58121"/>
    </ligand>
</feature>
<dbReference type="Pfam" id="PF00926">
    <property type="entry name" value="DHBP_synthase"/>
    <property type="match status" value="1"/>
</dbReference>
<evidence type="ECO:0000256" key="15">
    <source>
        <dbReference type="ARBA" id="ARBA00023211"/>
    </source>
</evidence>
<dbReference type="EMBL" id="CP002401">
    <property type="protein sequence ID" value="AEP35621.1"/>
    <property type="molecule type" value="Genomic_DNA"/>
</dbReference>
<keyword evidence="16 20" id="KW-0456">Lyase</keyword>
<feature type="site" description="Essential for DHBP synthase activity" evidence="20">
    <location>
        <position position="171"/>
    </location>
</feature>
<feature type="binding site" evidence="20">
    <location>
        <begin position="147"/>
        <end position="151"/>
    </location>
    <ligand>
        <name>D-ribulose 5-phosphate</name>
        <dbReference type="ChEBI" id="CHEBI:58121"/>
    </ligand>
</feature>
<comment type="pathway">
    <text evidence="4 20">Cofactor biosynthesis; riboflavin biosynthesis; 5-amino-6-(D-ribitylamino)uracil from GTP: step 1/4.</text>
</comment>
<comment type="catalytic activity">
    <reaction evidence="19 20">
        <text>GTP + 4 H2O = 2,5-diamino-6-hydroxy-4-(5-phosphoribosylamino)-pyrimidine + formate + 2 phosphate + 3 H(+)</text>
        <dbReference type="Rhea" id="RHEA:23704"/>
        <dbReference type="ChEBI" id="CHEBI:15377"/>
        <dbReference type="ChEBI" id="CHEBI:15378"/>
        <dbReference type="ChEBI" id="CHEBI:15740"/>
        <dbReference type="ChEBI" id="CHEBI:37565"/>
        <dbReference type="ChEBI" id="CHEBI:43474"/>
        <dbReference type="ChEBI" id="CHEBI:58614"/>
        <dbReference type="EC" id="3.5.4.25"/>
    </reaction>
</comment>
<feature type="region of interest" description="GTP cyclohydrolase II" evidence="20">
    <location>
        <begin position="209"/>
        <end position="426"/>
    </location>
</feature>
<dbReference type="NCBIfam" id="TIGR00505">
    <property type="entry name" value="ribA"/>
    <property type="match status" value="1"/>
</dbReference>
<feature type="binding site" evidence="20">
    <location>
        <position position="35"/>
    </location>
    <ligand>
        <name>Mg(2+)</name>
        <dbReference type="ChEBI" id="CHEBI:18420"/>
        <label>1</label>
    </ligand>
</feature>
<evidence type="ECO:0000256" key="11">
    <source>
        <dbReference type="ARBA" id="ARBA00022801"/>
    </source>
</evidence>
<keyword evidence="17 20" id="KW-0511">Multifunctional enzyme</keyword>
<organism evidence="22 23">
    <name type="scientific">Chlamydia trachomatis serovar A (strain A2497)</name>
    <dbReference type="NCBI Taxonomy" id="580047"/>
    <lineage>
        <taxon>Bacteria</taxon>
        <taxon>Pseudomonadati</taxon>
        <taxon>Chlamydiota</taxon>
        <taxon>Chlamydiia</taxon>
        <taxon>Chlamydiales</taxon>
        <taxon>Chlamydiaceae</taxon>
        <taxon>Chlamydia/Chlamydophila group</taxon>
        <taxon>Chlamydia</taxon>
    </lineage>
</organism>
<evidence type="ECO:0000256" key="13">
    <source>
        <dbReference type="ARBA" id="ARBA00022842"/>
    </source>
</evidence>
<dbReference type="GO" id="GO:0000287">
    <property type="term" value="F:magnesium ion binding"/>
    <property type="evidence" value="ECO:0007669"/>
    <property type="project" value="UniProtKB-UniRule"/>
</dbReference>
<evidence type="ECO:0000256" key="9">
    <source>
        <dbReference type="ARBA" id="ARBA00022723"/>
    </source>
</evidence>
<feature type="site" description="Essential for DHBP synthase activity" evidence="20">
    <location>
        <position position="133"/>
    </location>
</feature>
<keyword evidence="14 20" id="KW-0342">GTP-binding</keyword>
<evidence type="ECO:0000256" key="12">
    <source>
        <dbReference type="ARBA" id="ARBA00022833"/>
    </source>
</evidence>
<feature type="binding site" evidence="20">
    <location>
        <position position="325"/>
    </location>
    <ligand>
        <name>GTP</name>
        <dbReference type="ChEBI" id="CHEBI:37565"/>
    </ligand>
</feature>
<dbReference type="PIRSF" id="PIRSF001259">
    <property type="entry name" value="RibA"/>
    <property type="match status" value="1"/>
</dbReference>
<dbReference type="GO" id="GO:0005829">
    <property type="term" value="C:cytosol"/>
    <property type="evidence" value="ECO:0007669"/>
    <property type="project" value="TreeGrafter"/>
</dbReference>
<dbReference type="InterPro" id="IPR000926">
    <property type="entry name" value="RibA"/>
</dbReference>
<evidence type="ECO:0000256" key="3">
    <source>
        <dbReference type="ARBA" id="ARBA00002284"/>
    </source>
</evidence>
<feature type="active site" description="Proton acceptor; for GTP cyclohydrolase activity" evidence="20">
    <location>
        <position position="337"/>
    </location>
</feature>
<keyword evidence="13 20" id="KW-0460">Magnesium</keyword>
<dbReference type="Gene3D" id="3.40.50.10990">
    <property type="entry name" value="GTP cyclohydrolase II"/>
    <property type="match status" value="1"/>
</dbReference>
<evidence type="ECO:0000256" key="14">
    <source>
        <dbReference type="ARBA" id="ARBA00023134"/>
    </source>
</evidence>
<keyword evidence="11 20" id="KW-0378">Hydrolase</keyword>
<dbReference type="GO" id="GO:0008270">
    <property type="term" value="F:zinc ion binding"/>
    <property type="evidence" value="ECO:0007669"/>
    <property type="project" value="UniProtKB-UniRule"/>
</dbReference>
<gene>
    <name evidence="20" type="primary">ribBA</name>
    <name evidence="22" type="ordered locus">CTO_0793</name>
</gene>
<evidence type="ECO:0000256" key="2">
    <source>
        <dbReference type="ARBA" id="ARBA00001936"/>
    </source>
</evidence>
<keyword evidence="15 20" id="KW-0464">Manganese</keyword>
<evidence type="ECO:0000256" key="1">
    <source>
        <dbReference type="ARBA" id="ARBA00000141"/>
    </source>
</evidence>
<keyword evidence="9 20" id="KW-0479">Metal-binding</keyword>
<dbReference type="NCBIfam" id="TIGR00506">
    <property type="entry name" value="ribB"/>
    <property type="match status" value="1"/>
</dbReference>
<dbReference type="CDD" id="cd00641">
    <property type="entry name" value="GTP_cyclohydro2"/>
    <property type="match status" value="1"/>
</dbReference>
<feature type="binding site" evidence="20">
    <location>
        <position position="275"/>
    </location>
    <ligand>
        <name>Zn(2+)</name>
        <dbReference type="ChEBI" id="CHEBI:29105"/>
        <note>catalytic</note>
    </ligand>
</feature>
<dbReference type="InterPro" id="IPR017945">
    <property type="entry name" value="DHBP_synth_RibB-like_a/b_dom"/>
</dbReference>
<feature type="binding site" evidence="20">
    <location>
        <position position="280"/>
    </location>
    <ligand>
        <name>GTP</name>
        <dbReference type="ChEBI" id="CHEBI:37565"/>
    </ligand>
</feature>
<comment type="catalytic activity">
    <reaction evidence="1 20">
        <text>D-ribulose 5-phosphate = (2S)-2-hydroxy-3-oxobutyl phosphate + formate + H(+)</text>
        <dbReference type="Rhea" id="RHEA:18457"/>
        <dbReference type="ChEBI" id="CHEBI:15378"/>
        <dbReference type="ChEBI" id="CHEBI:15740"/>
        <dbReference type="ChEBI" id="CHEBI:58121"/>
        <dbReference type="ChEBI" id="CHEBI:58830"/>
        <dbReference type="EC" id="4.1.99.12"/>
    </reaction>
</comment>
<dbReference type="GO" id="GO:0030145">
    <property type="term" value="F:manganese ion binding"/>
    <property type="evidence" value="ECO:0007669"/>
    <property type="project" value="UniProtKB-UniRule"/>
</dbReference>
<dbReference type="NCBIfam" id="NF006803">
    <property type="entry name" value="PRK09311.1"/>
    <property type="match status" value="1"/>
</dbReference>
<feature type="binding site" evidence="20">
    <location>
        <position position="264"/>
    </location>
    <ligand>
        <name>Zn(2+)</name>
        <dbReference type="ChEBI" id="CHEBI:29105"/>
        <note>catalytic</note>
    </ligand>
</feature>
<feature type="binding site" evidence="20">
    <location>
        <position position="277"/>
    </location>
    <ligand>
        <name>Zn(2+)</name>
        <dbReference type="ChEBI" id="CHEBI:29105"/>
        <note>catalytic</note>
    </ligand>
</feature>
<dbReference type="PANTHER" id="PTHR21327">
    <property type="entry name" value="GTP CYCLOHYDROLASE II-RELATED"/>
    <property type="match status" value="1"/>
</dbReference>
<dbReference type="InterPro" id="IPR036144">
    <property type="entry name" value="RibA-like_sf"/>
</dbReference>
<feature type="domain" description="GTP cyclohydrolase II" evidence="21">
    <location>
        <begin position="217"/>
        <end position="380"/>
    </location>
</feature>
<dbReference type="GO" id="GO:0003935">
    <property type="term" value="F:GTP cyclohydrolase II activity"/>
    <property type="evidence" value="ECO:0007669"/>
    <property type="project" value="UniProtKB-UniRule"/>
</dbReference>
<dbReference type="HAMAP" id="MF_00179">
    <property type="entry name" value="RibA"/>
    <property type="match status" value="1"/>
</dbReference>
<evidence type="ECO:0000256" key="10">
    <source>
        <dbReference type="ARBA" id="ARBA00022741"/>
    </source>
</evidence>
<evidence type="ECO:0000256" key="5">
    <source>
        <dbReference type="ARBA" id="ARBA00004904"/>
    </source>
</evidence>
<dbReference type="HAMAP" id="MF_01283">
    <property type="entry name" value="RibBA"/>
    <property type="match status" value="1"/>
</dbReference>
<comment type="pathway">
    <text evidence="5 20">Cofactor biosynthesis; riboflavin biosynthesis; 2-hydroxy-3-oxobutyl phosphate from D-ribulose 5-phosphate: step 1/1.</text>
</comment>
<feature type="binding site" evidence="20">
    <location>
        <position position="365"/>
    </location>
    <ligand>
        <name>GTP</name>
        <dbReference type="ChEBI" id="CHEBI:37565"/>
    </ligand>
</feature>
<dbReference type="InterPro" id="IPR032677">
    <property type="entry name" value="GTP_cyclohydro_II"/>
</dbReference>
<reference evidence="22 23" key="1">
    <citation type="journal article" date="2011" name="J. Exp. Med.">
        <title>A live-attenuated chlamydial vaccine protects against trachoma in nonhuman primates.</title>
        <authorList>
            <person name="Kari L."/>
            <person name="Whitmire W.M."/>
            <person name="Olivares-Zavaleta N."/>
            <person name="Goheen M.M."/>
            <person name="Taylor L.D."/>
            <person name="Carlson J.H."/>
            <person name="Sturdevant G.L."/>
            <person name="Lu C."/>
            <person name="Bakios L.E."/>
            <person name="Randall L.B."/>
            <person name="Parnell M.J."/>
            <person name="Zhong G."/>
            <person name="Caldwell H.D."/>
        </authorList>
    </citation>
    <scope>NUCLEOTIDE SEQUENCE [LARGE SCALE GENOMIC DNA]</scope>
    <source>
        <strain evidence="22 23">A2497</strain>
    </source>
</reference>
<proteinExistence type="inferred from homology"/>
<keyword evidence="10 20" id="KW-0547">Nucleotide-binding</keyword>
<sequence>MRMFTCEAGIASVQQAIKDVAEGKFVIVIDAASRENEGDLILAGEKVSTEKMSFLLSHTTGIVCASLSREQAKSLDLPAMVQDNQCAFKTAFTVSVDASSGVTTGVSASDRTRTVQLLADPAATAESFVRPGHVFPLISQPGGAVQRPGHTEAAMDLMRLAGMQPCGIFAELVNPDHSMMRQQQVLAFAEQHDLTVITVDDLITYRYTYDSLVTKISSARLPTKYGDFSIHVYESIIDGTQHFALVKGDIHEQEAVPVRVHSECLTGDILGSCRCDCGAQLDMAMRYIAEEGLGVIVYLRGQEGRGIGFGHKIRAYALQDLGYDTVDANLQLGFPIDAREYGMAAQVLKDLQLTSVRLITHNPRKFFELQRLGIHVLDRIILPVSISTENEGYLRTKKERMGHWLDLPVLDDVEEEYETVERMSCR</sequence>
<dbReference type="SUPFAM" id="SSF142695">
    <property type="entry name" value="RibA-like"/>
    <property type="match status" value="1"/>
</dbReference>
<comment type="cofactor">
    <cofactor evidence="20">
        <name>Zn(2+)</name>
        <dbReference type="ChEBI" id="CHEBI:29105"/>
    </cofactor>
    <text evidence="20">Binds 1 zinc ion per subunit.</text>
</comment>
<comment type="similarity">
    <text evidence="6 20">In the N-terminal section; belongs to the DHBP synthase family.</text>
</comment>
<comment type="cofactor">
    <cofactor evidence="2">
        <name>Mn(2+)</name>
        <dbReference type="ChEBI" id="CHEBI:29035"/>
    </cofactor>
</comment>
<dbReference type="FunFam" id="3.90.870.10:FF:000001">
    <property type="entry name" value="Riboflavin biosynthesis protein RibBA"/>
    <property type="match status" value="1"/>
</dbReference>
<comment type="cofactor">
    <cofactor evidence="20">
        <name>Mg(2+)</name>
        <dbReference type="ChEBI" id="CHEBI:18420"/>
    </cofactor>
    <cofactor evidence="20">
        <name>Mn(2+)</name>
        <dbReference type="ChEBI" id="CHEBI:29035"/>
    </cofactor>
    <text evidence="20">Binds 2 divalent metal cations per subunit. Magnesium or manganese.</text>
</comment>
<evidence type="ECO:0000256" key="7">
    <source>
        <dbReference type="ARBA" id="ARBA00008976"/>
    </source>
</evidence>
<dbReference type="EC" id="3.5.4.25" evidence="20"/>
<feature type="binding site" evidence="20">
    <location>
        <position position="171"/>
    </location>
    <ligand>
        <name>D-ribulose 5-phosphate</name>
        <dbReference type="ChEBI" id="CHEBI:58121"/>
    </ligand>
</feature>
<evidence type="ECO:0000256" key="16">
    <source>
        <dbReference type="ARBA" id="ARBA00023239"/>
    </source>
</evidence>
<evidence type="ECO:0000256" key="18">
    <source>
        <dbReference type="ARBA" id="ARBA00043932"/>
    </source>
</evidence>